<dbReference type="EMBL" id="HG529610">
    <property type="protein sequence ID" value="CDI54377.1"/>
    <property type="molecule type" value="Genomic_DNA"/>
</dbReference>
<keyword evidence="6" id="KW-1133">Transmembrane helix</keyword>
<keyword evidence="4" id="KW-0829">Tyrosine-protein kinase</keyword>
<feature type="compositionally biased region" description="Polar residues" evidence="5">
    <location>
        <begin position="358"/>
        <end position="367"/>
    </location>
</feature>
<feature type="compositionally biased region" description="Low complexity" evidence="5">
    <location>
        <begin position="438"/>
        <end position="471"/>
    </location>
</feature>
<keyword evidence="2" id="KW-0808">Transferase</keyword>
<evidence type="ECO:0000313" key="8">
    <source>
        <dbReference type="EMBL" id="CDI54377.1"/>
    </source>
</evidence>
<keyword evidence="6" id="KW-0472">Membrane</keyword>
<dbReference type="PANTHER" id="PTHR16861">
    <property type="entry name" value="GLYCOPROTEIN 38"/>
    <property type="match status" value="1"/>
</dbReference>
<dbReference type="InterPro" id="IPR044912">
    <property type="entry name" value="Egfr_JX_dom"/>
</dbReference>
<feature type="signal peptide" evidence="7">
    <location>
        <begin position="1"/>
        <end position="22"/>
    </location>
</feature>
<feature type="region of interest" description="Disordered" evidence="5">
    <location>
        <begin position="202"/>
        <end position="475"/>
    </location>
</feature>
<evidence type="ECO:0000256" key="2">
    <source>
        <dbReference type="ARBA" id="ARBA00022679"/>
    </source>
</evidence>
<evidence type="ECO:0000256" key="1">
    <source>
        <dbReference type="ARBA" id="ARBA00011902"/>
    </source>
</evidence>
<evidence type="ECO:0000256" key="6">
    <source>
        <dbReference type="SAM" id="Phobius"/>
    </source>
</evidence>
<dbReference type="Gene3D" id="6.10.250.2930">
    <property type="match status" value="1"/>
</dbReference>
<keyword evidence="6" id="KW-0812">Transmembrane</keyword>
<name>A0A077R606_9BASI</name>
<evidence type="ECO:0000256" key="7">
    <source>
        <dbReference type="SAM" id="SignalP"/>
    </source>
</evidence>
<dbReference type="AlphaFoldDB" id="A0A077R606"/>
<feature type="region of interest" description="Disordered" evidence="5">
    <location>
        <begin position="617"/>
        <end position="651"/>
    </location>
</feature>
<proteinExistence type="predicted"/>
<dbReference type="PROSITE" id="PS51257">
    <property type="entry name" value="PROKAR_LIPOPROTEIN"/>
    <property type="match status" value="1"/>
</dbReference>
<feature type="compositionally biased region" description="Low complexity" evidence="5">
    <location>
        <begin position="324"/>
        <end position="357"/>
    </location>
</feature>
<feature type="transmembrane region" description="Helical" evidence="6">
    <location>
        <begin position="172"/>
        <end position="193"/>
    </location>
</feature>
<feature type="chain" id="PRO_5001723039" description="receptor protein-tyrosine kinase" evidence="7">
    <location>
        <begin position="23"/>
        <end position="651"/>
    </location>
</feature>
<feature type="compositionally biased region" description="Basic and acidic residues" evidence="5">
    <location>
        <begin position="403"/>
        <end position="412"/>
    </location>
</feature>
<feature type="compositionally biased region" description="Polar residues" evidence="5">
    <location>
        <begin position="223"/>
        <end position="239"/>
    </location>
</feature>
<evidence type="ECO:0000256" key="4">
    <source>
        <dbReference type="ARBA" id="ARBA00023137"/>
    </source>
</evidence>
<accession>A0A077R606</accession>
<sequence>MFFVNRLGLLAALLALIQIASAATVTVTSFSCVNIYFTMTLTTQEIEQAQYLSIQAGGQQVSELQFNSAYSTQDSYQWFAVFTPEMTGGSELITFQLLDDNEETITAFTPVTQTLNFNCATTVTTTAAASSSPTTSASVSASTTTSVSSNNGSTNNGSTNNRSSSGSSSSTGAIAGGVVGGVAAVAIVALLAFCMMRKKKKQRAQQSRLRNDEADEAAFRAPNNDSTTSLATAPETANTPMMRDVSTKNVFADPTTSGVSGAPSGSSTLYNSANNQAPSKPSYASSSREQTRARSPSQASVSSPTSEFSKDTPMSQMPPPVPALPASTPASYPAVSQPASTSTAAQIAAQSTSSPASNTINTTSEDSSAAPVASAGDVGAGTAATATAAAAAAAAATAATKANSDKKDDKPKTSKWGFKRASKDTGNTSKPPYPQSVPEPVAVPAAASADDAASSTPSPTSASPEAPASRSRSFKVIQKSTPAPIPSMAVSSSASIAPSESSLNRTPVFPPRSGHATPAVSIRGTNYSRAPSVASMSAGFTDAAPPLPSGAASVASAPVGEFGGNMAGIGAGRSFGTSSVNSTKWHQQNYNIMPNFSQRALARSTQLDEDLIFGHLGMGLTTPSSQPSPAPAGNGSETGSSKSRPDPFGDR</sequence>
<dbReference type="GO" id="GO:0004714">
    <property type="term" value="F:transmembrane receptor protein tyrosine kinase activity"/>
    <property type="evidence" value="ECO:0007669"/>
    <property type="project" value="UniProtKB-EC"/>
</dbReference>
<dbReference type="EC" id="2.7.10.1" evidence="1"/>
<organism evidence="8">
    <name type="scientific">Melanopsichium pennsylvanicum 4</name>
    <dbReference type="NCBI Taxonomy" id="1398559"/>
    <lineage>
        <taxon>Eukaryota</taxon>
        <taxon>Fungi</taxon>
        <taxon>Dikarya</taxon>
        <taxon>Basidiomycota</taxon>
        <taxon>Ustilaginomycotina</taxon>
        <taxon>Ustilaginomycetes</taxon>
        <taxon>Ustilaginales</taxon>
        <taxon>Ustilaginaceae</taxon>
        <taxon>Melanopsichium</taxon>
    </lineage>
</organism>
<keyword evidence="3" id="KW-0418">Kinase</keyword>
<keyword evidence="7" id="KW-0732">Signal</keyword>
<evidence type="ECO:0000256" key="3">
    <source>
        <dbReference type="ARBA" id="ARBA00022777"/>
    </source>
</evidence>
<feature type="compositionally biased region" description="Low complexity" evidence="5">
    <location>
        <begin position="380"/>
        <end position="400"/>
    </location>
</feature>
<reference evidence="8" key="1">
    <citation type="journal article" date="2014" name="Genome Biol. Evol.">
        <title>Gene Loss Rather Than Gene Gain Is Associated with a Host Jump from Monocots to Dicots in the Smut Fungus Melanopsichium pennsylvanicum.</title>
        <authorList>
            <person name="Sharma R."/>
            <person name="Mishra B."/>
            <person name="Runge F."/>
            <person name="Thines M."/>
        </authorList>
    </citation>
    <scope>NUCLEOTIDE SEQUENCE</scope>
    <source>
        <strain evidence="8">4</strain>
    </source>
</reference>
<protein>
    <recommendedName>
        <fullName evidence="1">receptor protein-tyrosine kinase</fullName>
        <ecNumber evidence="1">2.7.10.1</ecNumber>
    </recommendedName>
</protein>
<evidence type="ECO:0000256" key="5">
    <source>
        <dbReference type="SAM" id="MobiDB-lite"/>
    </source>
</evidence>
<feature type="compositionally biased region" description="Polar residues" evidence="5">
    <location>
        <begin position="254"/>
        <end position="288"/>
    </location>
</feature>
<feature type="region of interest" description="Disordered" evidence="5">
    <location>
        <begin position="496"/>
        <end position="520"/>
    </location>
</feature>
<feature type="region of interest" description="Disordered" evidence="5">
    <location>
        <begin position="130"/>
        <end position="171"/>
    </location>
</feature>
<dbReference type="PANTHER" id="PTHR16861:SF7">
    <property type="entry name" value="MEMBRANE ANCHOR OPY2 N-TERMINAL DOMAIN-CONTAINING PROTEIN"/>
    <property type="match status" value="1"/>
</dbReference>
<feature type="compositionally biased region" description="Low complexity" evidence="5">
    <location>
        <begin position="623"/>
        <end position="635"/>
    </location>
</feature>
<feature type="compositionally biased region" description="Low complexity" evidence="5">
    <location>
        <begin position="293"/>
        <end position="306"/>
    </location>
</feature>